<comment type="caution">
    <text evidence="1">The sequence shown here is derived from an EMBL/GenBank/DDBJ whole genome shotgun (WGS) entry which is preliminary data.</text>
</comment>
<proteinExistence type="predicted"/>
<reference evidence="1 2" key="1">
    <citation type="submission" date="2021-06" db="EMBL/GenBank/DDBJ databases">
        <authorList>
            <person name="Kallberg Y."/>
            <person name="Tangrot J."/>
            <person name="Rosling A."/>
        </authorList>
    </citation>
    <scope>NUCLEOTIDE SEQUENCE [LARGE SCALE GENOMIC DNA]</scope>
    <source>
        <strain evidence="1 2">120-4 pot B 10/14</strain>
    </source>
</reference>
<name>A0ABN7WDE3_GIGMA</name>
<evidence type="ECO:0000313" key="2">
    <source>
        <dbReference type="Proteomes" id="UP000789901"/>
    </source>
</evidence>
<dbReference type="Proteomes" id="UP000789901">
    <property type="component" value="Unassembled WGS sequence"/>
</dbReference>
<gene>
    <name evidence="1" type="ORF">GMARGA_LOCUS29431</name>
</gene>
<dbReference type="EMBL" id="CAJVQB010039580">
    <property type="protein sequence ID" value="CAG8827513.1"/>
    <property type="molecule type" value="Genomic_DNA"/>
</dbReference>
<evidence type="ECO:0000313" key="1">
    <source>
        <dbReference type="EMBL" id="CAG8827513.1"/>
    </source>
</evidence>
<feature type="non-terminal residue" evidence="1">
    <location>
        <position position="1"/>
    </location>
</feature>
<keyword evidence="2" id="KW-1185">Reference proteome</keyword>
<organism evidence="1 2">
    <name type="scientific">Gigaspora margarita</name>
    <dbReference type="NCBI Taxonomy" id="4874"/>
    <lineage>
        <taxon>Eukaryota</taxon>
        <taxon>Fungi</taxon>
        <taxon>Fungi incertae sedis</taxon>
        <taxon>Mucoromycota</taxon>
        <taxon>Glomeromycotina</taxon>
        <taxon>Glomeromycetes</taxon>
        <taxon>Diversisporales</taxon>
        <taxon>Gigasporaceae</taxon>
        <taxon>Gigaspora</taxon>
    </lineage>
</organism>
<sequence>GISEINEALRDDMIKNILKIYMPSLSIVSRSHGKGPIDWVIKMNNTIISVTKAKKENINQDIAQSTAQAHHSYEEANMYKDVTYGIVTTDRAHDTILLGVEAELVNNENDNENGDVQVYWSSKSPVALPINK</sequence>
<accession>A0ABN7WDE3</accession>
<protein>
    <submittedName>
        <fullName evidence="1">794_t:CDS:1</fullName>
    </submittedName>
</protein>